<evidence type="ECO:0000259" key="8">
    <source>
        <dbReference type="Pfam" id="PF22770"/>
    </source>
</evidence>
<evidence type="ECO:0000256" key="5">
    <source>
        <dbReference type="SAM" id="MobiDB-lite"/>
    </source>
</evidence>
<dbReference type="InterPro" id="IPR009723">
    <property type="entry name" value="Pop1_N"/>
</dbReference>
<dbReference type="GO" id="GO:0000172">
    <property type="term" value="C:ribonuclease MRP complex"/>
    <property type="evidence" value="ECO:0007669"/>
    <property type="project" value="InterPro"/>
</dbReference>
<feature type="region of interest" description="Disordered" evidence="5">
    <location>
        <begin position="1"/>
        <end position="22"/>
    </location>
</feature>
<dbReference type="OrthoDB" id="442863at2759"/>
<name>A0A8H7QHM4_9FUNG</name>
<dbReference type="PANTHER" id="PTHR22731">
    <property type="entry name" value="RIBONUCLEASES P/MRP PROTEIN SUBUNIT POP1"/>
    <property type="match status" value="1"/>
</dbReference>
<dbReference type="CDD" id="cd12148">
    <property type="entry name" value="fungal_TF_MHR"/>
    <property type="match status" value="1"/>
</dbReference>
<keyword evidence="10" id="KW-1185">Reference proteome</keyword>
<evidence type="ECO:0000313" key="9">
    <source>
        <dbReference type="EMBL" id="KAG2192611.1"/>
    </source>
</evidence>
<dbReference type="InterPro" id="IPR039182">
    <property type="entry name" value="Pop1"/>
</dbReference>
<evidence type="ECO:0000256" key="3">
    <source>
        <dbReference type="ARBA" id="ARBA00023242"/>
    </source>
</evidence>
<organism evidence="9 10">
    <name type="scientific">Mucor plumbeus</name>
    <dbReference type="NCBI Taxonomy" id="97098"/>
    <lineage>
        <taxon>Eukaryota</taxon>
        <taxon>Fungi</taxon>
        <taxon>Fungi incertae sedis</taxon>
        <taxon>Mucoromycota</taxon>
        <taxon>Mucoromycotina</taxon>
        <taxon>Mucoromycetes</taxon>
        <taxon>Mucorales</taxon>
        <taxon>Mucorineae</taxon>
        <taxon>Mucoraceae</taxon>
        <taxon>Mucor</taxon>
    </lineage>
</organism>
<dbReference type="Pfam" id="PF08170">
    <property type="entry name" value="POPLD"/>
    <property type="match status" value="1"/>
</dbReference>
<sequence>MSSESDSLTGKQKRRANDIPKVSGPIQADRYALARIMEINDMQHAIKKASYALNELAFQSLPRGLRRRAASHNINRLPARLRAKAAKEAYSSAPTTKLIRKKVKKIKTPRNTVEEFLRRQKSKKWLETHMWHAKRMKMKDIWGYRIASRPNTKSVRITYRSFTRLSVAHDASYMACIELKGDQTEIITVLNSLTDKGSPSVGSERFIKGNRIGTTTLYEYLGYPAKLICPISFLWKPKTNDTIWLWIHPSAINEALIFIKHAIKETKATRIELNDLRDDILRFELTGPRSTALLQAILDPVKDETMRGNAIWKDLGQLRSSCSLSPGSVIGLLVQDPRLRFPQKVPPRNNDILPEEQRKIQNILTQWPADAADTTIWDKDSRKSLFEKKIPEYGLNLRREQNLVPGTKLEPTAEDSQIPILLIQRGGPCFNKSDITQKPLSSHELIEGWSVIIPRGFGLAFWKSLTFAGARVAGYDDIRAMHFESGVPCFPHDYPGTRAFEIQRQLTKKAAQGIWSKRPPGKRVNFAKRGIEHPFESAFESLTTIDHMQVEPEHNLAVRPAYSLIHGEQLVSSFLAPTARSETFLTKCGIEVNNLEVDDTLVKIRVKYIDRGKPSAHAMVYIIENQQDFDKYTYHIKNQSPLKKSKRKLKELMEINADTQKTSCEIPSKSQHIGYITNGDFSLSLGYGFGIGACTVGGLRKVKALDETQNRSLKLIVLVRNPTSLEVRPAQLEILSGFAGNLFNKTLRIQVLFVDFFPLLGFEFNSSTQMTFRIIPCIECRKHRRKCVRLNSNYKCSRCEKFGKICQQPPKKENQQQLCKLDEYQDEKSLQNQVQELEEAIRFMEQELHTYHYNRKSNTQPLSELSNTMIQNLFQNWKISIKNGNFQIETGIRNISELLHFDPTISYLSPLSFESSSSVSSASNSSSYSEDSYYRGNDAGIIMTFEKESSGSLIPFTIAMLAKSLMIKPSKPPAVLLMPSSLLLDPNTIIDQLLHIYFKCHNIYKPLVHERSYREKLATIQDPLTDLVTLGICSFVCSTPCKHLLFPPQERRNMGDYFYEKARNIILDQFDLPEKRLENAIGINLLSQYMHITLKFAESRQLVSMAYQILIDLRNDYPEFRVSDLNVDFEGGPYSKHFTNLTHQEPITDVDKMLFTRHITVSTIISRLLDYIANDTTNKGEVCFPNWRYIADEPDETIRFVQSQNWIINLHNNEFIKNFMKSIHRVQIGRACALSFESIIRMQDVIKEYAKEIPAKLRLCDDLNDAQLCYDEMEKTTNSVLLMNFLQFHLFIASIYSCLLQPKALTDQGQQLLSVVQQHSLSQALKSCRLLIHGIHRLAIIDTTSCNYLVTASEYLFHALDVLILLALSPNKQIETEAASMMSSCLEEIDMIVLTQGHQVPSAEIYLSPLTADRFDVKNGRFDVSYYDQFPQPWFAMMYDASHYISSRQ</sequence>
<gene>
    <name evidence="9" type="ORF">INT46_001151</name>
</gene>
<feature type="domain" description="POP1 C-terminal" evidence="8">
    <location>
        <begin position="642"/>
        <end position="735"/>
    </location>
</feature>
<feature type="domain" description="Pop1 N-terminal" evidence="6">
    <location>
        <begin position="102"/>
        <end position="181"/>
    </location>
</feature>
<dbReference type="Proteomes" id="UP000650833">
    <property type="component" value="Unassembled WGS sequence"/>
</dbReference>
<keyword evidence="4" id="KW-0175">Coiled coil</keyword>
<feature type="domain" description="POPLD" evidence="7">
    <location>
        <begin position="448"/>
        <end position="537"/>
    </location>
</feature>
<dbReference type="CDD" id="cd00067">
    <property type="entry name" value="GAL4"/>
    <property type="match status" value="1"/>
</dbReference>
<dbReference type="Pfam" id="PF06978">
    <property type="entry name" value="POP1_N"/>
    <property type="match status" value="1"/>
</dbReference>
<dbReference type="GO" id="GO:0000981">
    <property type="term" value="F:DNA-binding transcription factor activity, RNA polymerase II-specific"/>
    <property type="evidence" value="ECO:0007669"/>
    <property type="project" value="InterPro"/>
</dbReference>
<dbReference type="Pfam" id="PF22770">
    <property type="entry name" value="POP1_C"/>
    <property type="match status" value="1"/>
</dbReference>
<dbReference type="GO" id="GO:0001682">
    <property type="term" value="P:tRNA 5'-leader removal"/>
    <property type="evidence" value="ECO:0007669"/>
    <property type="project" value="InterPro"/>
</dbReference>
<proteinExistence type="predicted"/>
<dbReference type="SUPFAM" id="SSF57701">
    <property type="entry name" value="Zn2/Cys6 DNA-binding domain"/>
    <property type="match status" value="1"/>
</dbReference>
<protein>
    <submittedName>
        <fullName evidence="9">Uncharacterized protein</fullName>
    </submittedName>
</protein>
<dbReference type="GO" id="GO:0008270">
    <property type="term" value="F:zinc ion binding"/>
    <property type="evidence" value="ECO:0007669"/>
    <property type="project" value="InterPro"/>
</dbReference>
<feature type="coiled-coil region" evidence="4">
    <location>
        <begin position="820"/>
        <end position="854"/>
    </location>
</feature>
<accession>A0A8H7QHM4</accession>
<keyword evidence="2" id="KW-0819">tRNA processing</keyword>
<comment type="caution">
    <text evidence="9">The sequence shown here is derived from an EMBL/GenBank/DDBJ whole genome shotgun (WGS) entry which is preliminary data.</text>
</comment>
<dbReference type="InterPro" id="IPR055079">
    <property type="entry name" value="POP1_C"/>
</dbReference>
<evidence type="ECO:0000259" key="6">
    <source>
        <dbReference type="Pfam" id="PF06978"/>
    </source>
</evidence>
<feature type="compositionally biased region" description="Polar residues" evidence="5">
    <location>
        <begin position="1"/>
        <end position="10"/>
    </location>
</feature>
<comment type="subcellular location">
    <subcellularLocation>
        <location evidence="1">Nucleus</location>
    </subcellularLocation>
</comment>
<keyword evidence="3" id="KW-0539">Nucleus</keyword>
<dbReference type="InterPro" id="IPR001138">
    <property type="entry name" value="Zn2Cys6_DnaBD"/>
</dbReference>
<dbReference type="EMBL" id="JAEPRC010000709">
    <property type="protein sequence ID" value="KAG2192611.1"/>
    <property type="molecule type" value="Genomic_DNA"/>
</dbReference>
<reference evidence="9" key="1">
    <citation type="submission" date="2020-12" db="EMBL/GenBank/DDBJ databases">
        <title>Metabolic potential, ecology and presence of endohyphal bacteria is reflected in genomic diversity of Mucoromycotina.</title>
        <authorList>
            <person name="Muszewska A."/>
            <person name="Okrasinska A."/>
            <person name="Steczkiewicz K."/>
            <person name="Drgas O."/>
            <person name="Orlowska M."/>
            <person name="Perlinska-Lenart U."/>
            <person name="Aleksandrzak-Piekarczyk T."/>
            <person name="Szatraj K."/>
            <person name="Zielenkiewicz U."/>
            <person name="Pilsyk S."/>
            <person name="Malc E."/>
            <person name="Mieczkowski P."/>
            <person name="Kruszewska J.S."/>
            <person name="Biernat P."/>
            <person name="Pawlowska J."/>
        </authorList>
    </citation>
    <scope>NUCLEOTIDE SEQUENCE</scope>
    <source>
        <strain evidence="9">CBS 226.32</strain>
    </source>
</reference>
<evidence type="ECO:0000259" key="7">
    <source>
        <dbReference type="Pfam" id="PF08170"/>
    </source>
</evidence>
<evidence type="ECO:0000256" key="4">
    <source>
        <dbReference type="SAM" id="Coils"/>
    </source>
</evidence>
<dbReference type="InterPro" id="IPR012590">
    <property type="entry name" value="POPLD_dom"/>
</dbReference>
<dbReference type="GO" id="GO:0005655">
    <property type="term" value="C:nucleolar ribonuclease P complex"/>
    <property type="evidence" value="ECO:0007669"/>
    <property type="project" value="InterPro"/>
</dbReference>
<evidence type="ECO:0000313" key="10">
    <source>
        <dbReference type="Proteomes" id="UP000650833"/>
    </source>
</evidence>
<dbReference type="InterPro" id="IPR036864">
    <property type="entry name" value="Zn2-C6_fun-type_DNA-bd_sf"/>
</dbReference>
<evidence type="ECO:0000256" key="2">
    <source>
        <dbReference type="ARBA" id="ARBA00022694"/>
    </source>
</evidence>
<dbReference type="PANTHER" id="PTHR22731:SF3">
    <property type="entry name" value="RIBONUCLEASES P_MRP PROTEIN SUBUNIT POP1"/>
    <property type="match status" value="1"/>
</dbReference>
<evidence type="ECO:0000256" key="1">
    <source>
        <dbReference type="ARBA" id="ARBA00004123"/>
    </source>
</evidence>
<dbReference type="SUPFAM" id="SSF103025">
    <property type="entry name" value="Folate-binding domain"/>
    <property type="match status" value="1"/>
</dbReference>